<evidence type="ECO:0000256" key="1">
    <source>
        <dbReference type="ARBA" id="ARBA00004127"/>
    </source>
</evidence>
<dbReference type="InterPro" id="IPR052527">
    <property type="entry name" value="Metal_cation-efflux_comp"/>
</dbReference>
<dbReference type="GO" id="GO:0012505">
    <property type="term" value="C:endomembrane system"/>
    <property type="evidence" value="ECO:0007669"/>
    <property type="project" value="UniProtKB-SubCell"/>
</dbReference>
<dbReference type="GO" id="GO:0008168">
    <property type="term" value="F:methyltransferase activity"/>
    <property type="evidence" value="ECO:0007669"/>
    <property type="project" value="UniProtKB-KW"/>
</dbReference>
<name>A0A6M7X0C6_RHILI</name>
<sequence length="165" mass="17855">MRLFSAIAGSGLFLIAAPGVVAGLIPWLLSDRWGRPWSTLPGFVLAGGVLIVAATAVLLHAFARFAFEGSGTPAPVAPTERLVIGGIYRHVRNPMYVAVLSIILGQALLFSSWTLLAYAVIGAGVMGAFVRLYEEPTLARRYGAEYETYRRNVPGWVPRLTPWRG</sequence>
<keyword evidence="6" id="KW-0489">Methyltransferase</keyword>
<evidence type="ECO:0000256" key="5">
    <source>
        <dbReference type="SAM" id="Phobius"/>
    </source>
</evidence>
<protein>
    <submittedName>
        <fullName evidence="6">Isoprenylcysteine carboxylmethyltransferase family protein</fullName>
    </submittedName>
</protein>
<comment type="subcellular location">
    <subcellularLocation>
        <location evidence="1">Endomembrane system</location>
        <topology evidence="1">Multi-pass membrane protein</topology>
    </subcellularLocation>
</comment>
<keyword evidence="2 5" id="KW-0812">Transmembrane</keyword>
<reference evidence="6 7" key="1">
    <citation type="submission" date="2018-10" db="EMBL/GenBank/DDBJ databases">
        <authorList>
            <person name="Perry B.J."/>
            <person name="Sullivan J.T."/>
            <person name="Murphy R.J.T."/>
            <person name="Ramsay J.P."/>
            <person name="Ronson C.W."/>
        </authorList>
    </citation>
    <scope>NUCLEOTIDE SEQUENCE [LARGE SCALE GENOMIC DNA]</scope>
    <source>
        <strain evidence="6 7">R88b</strain>
    </source>
</reference>
<gene>
    <name evidence="6" type="ORF">EB235_13325</name>
</gene>
<dbReference type="GO" id="GO:0032259">
    <property type="term" value="P:methylation"/>
    <property type="evidence" value="ECO:0007669"/>
    <property type="project" value="UniProtKB-KW"/>
</dbReference>
<proteinExistence type="predicted"/>
<evidence type="ECO:0000313" key="6">
    <source>
        <dbReference type="EMBL" id="QKD06279.1"/>
    </source>
</evidence>
<dbReference type="RefSeq" id="WP_027030548.1">
    <property type="nucleotide sequence ID" value="NZ_CP033367.1"/>
</dbReference>
<dbReference type="Gene3D" id="1.20.120.1630">
    <property type="match status" value="1"/>
</dbReference>
<evidence type="ECO:0000256" key="3">
    <source>
        <dbReference type="ARBA" id="ARBA00022989"/>
    </source>
</evidence>
<evidence type="ECO:0000256" key="4">
    <source>
        <dbReference type="ARBA" id="ARBA00023136"/>
    </source>
</evidence>
<accession>A0A6M7X0C6</accession>
<dbReference type="AlphaFoldDB" id="A0A6M7X0C6"/>
<dbReference type="PANTHER" id="PTHR43847:SF1">
    <property type="entry name" value="BLL3993 PROTEIN"/>
    <property type="match status" value="1"/>
</dbReference>
<keyword evidence="3 5" id="KW-1133">Transmembrane helix</keyword>
<dbReference type="PANTHER" id="PTHR43847">
    <property type="entry name" value="BLL3993 PROTEIN"/>
    <property type="match status" value="1"/>
</dbReference>
<evidence type="ECO:0000256" key="2">
    <source>
        <dbReference type="ARBA" id="ARBA00022692"/>
    </source>
</evidence>
<organism evidence="6 7">
    <name type="scientific">Mesorhizobium loti R88b</name>
    <dbReference type="NCBI Taxonomy" id="935548"/>
    <lineage>
        <taxon>Bacteria</taxon>
        <taxon>Pseudomonadati</taxon>
        <taxon>Pseudomonadota</taxon>
        <taxon>Alphaproteobacteria</taxon>
        <taxon>Hyphomicrobiales</taxon>
        <taxon>Phyllobacteriaceae</taxon>
        <taxon>Mesorhizobium</taxon>
    </lineage>
</organism>
<dbReference type="InterPro" id="IPR007318">
    <property type="entry name" value="Phopholipid_MeTrfase"/>
</dbReference>
<keyword evidence="6" id="KW-0808">Transferase</keyword>
<feature type="transmembrane region" description="Helical" evidence="5">
    <location>
        <begin position="38"/>
        <end position="59"/>
    </location>
</feature>
<dbReference type="Proteomes" id="UP000503017">
    <property type="component" value="Chromosome"/>
</dbReference>
<evidence type="ECO:0000313" key="7">
    <source>
        <dbReference type="Proteomes" id="UP000503017"/>
    </source>
</evidence>
<dbReference type="EMBL" id="CP033367">
    <property type="protein sequence ID" value="QKD06279.1"/>
    <property type="molecule type" value="Genomic_DNA"/>
</dbReference>
<keyword evidence="4 5" id="KW-0472">Membrane</keyword>
<dbReference type="Pfam" id="PF04191">
    <property type="entry name" value="PEMT"/>
    <property type="match status" value="1"/>
</dbReference>